<dbReference type="PANTHER" id="PTHR30347">
    <property type="entry name" value="POTASSIUM CHANNEL RELATED"/>
    <property type="match status" value="1"/>
</dbReference>
<feature type="transmembrane region" description="Helical" evidence="9">
    <location>
        <begin position="614"/>
        <end position="633"/>
    </location>
</feature>
<dbReference type="Pfam" id="PF00924">
    <property type="entry name" value="MS_channel_2nd"/>
    <property type="match status" value="1"/>
</dbReference>
<comment type="similarity">
    <text evidence="2">Belongs to the MscS (TC 1.A.23) family.</text>
</comment>
<dbReference type="RefSeq" id="WP_236786141.1">
    <property type="nucleotide sequence ID" value="NZ_AP024563.1"/>
</dbReference>
<dbReference type="Pfam" id="PF12794">
    <property type="entry name" value="MscS_TM"/>
    <property type="match status" value="1"/>
</dbReference>
<organism evidence="15 16">
    <name type="scientific">Allochromatium tepidum</name>
    <dbReference type="NCBI Taxonomy" id="553982"/>
    <lineage>
        <taxon>Bacteria</taxon>
        <taxon>Pseudomonadati</taxon>
        <taxon>Pseudomonadota</taxon>
        <taxon>Gammaproteobacteria</taxon>
        <taxon>Chromatiales</taxon>
        <taxon>Chromatiaceae</taxon>
        <taxon>Allochromatium</taxon>
    </lineage>
</organism>
<evidence type="ECO:0000313" key="15">
    <source>
        <dbReference type="EMBL" id="BCU07409.1"/>
    </source>
</evidence>
<keyword evidence="6 9" id="KW-0472">Membrane</keyword>
<keyword evidence="16" id="KW-1185">Reference proteome</keyword>
<feature type="transmembrane region" description="Helical" evidence="9">
    <location>
        <begin position="942"/>
        <end position="963"/>
    </location>
</feature>
<dbReference type="SUPFAM" id="SSF82689">
    <property type="entry name" value="Mechanosensitive channel protein MscS (YggB), C-terminal domain"/>
    <property type="match status" value="1"/>
</dbReference>
<protein>
    <submittedName>
        <fullName evidence="15">Potassium transporter</fullName>
    </submittedName>
</protein>
<evidence type="ECO:0000256" key="6">
    <source>
        <dbReference type="ARBA" id="ARBA00023136"/>
    </source>
</evidence>
<feature type="transmembrane region" description="Helical" evidence="9">
    <location>
        <begin position="541"/>
        <end position="559"/>
    </location>
</feature>
<dbReference type="InterPro" id="IPR024393">
    <property type="entry name" value="MscS_porin"/>
</dbReference>
<dbReference type="InterPro" id="IPR010920">
    <property type="entry name" value="LSM_dom_sf"/>
</dbReference>
<feature type="transmembrane region" description="Helical" evidence="9">
    <location>
        <begin position="664"/>
        <end position="684"/>
    </location>
</feature>
<dbReference type="Gene3D" id="3.30.70.100">
    <property type="match status" value="1"/>
</dbReference>
<feature type="transmembrane region" description="Helical" evidence="9">
    <location>
        <begin position="771"/>
        <end position="790"/>
    </location>
</feature>
<dbReference type="Pfam" id="PF21088">
    <property type="entry name" value="MS_channel_1st"/>
    <property type="match status" value="1"/>
</dbReference>
<feature type="domain" description="Mechanosensitive ion channel MscS C-terminal" evidence="13">
    <location>
        <begin position="1058"/>
        <end position="1140"/>
    </location>
</feature>
<feature type="domain" description="Mechanosensitive ion channel transmembrane helices 2/3" evidence="14">
    <location>
        <begin position="941"/>
        <end position="982"/>
    </location>
</feature>
<feature type="domain" description="Mechanosensitive ion channel MscS porin" evidence="12">
    <location>
        <begin position="78"/>
        <end position="317"/>
    </location>
</feature>
<dbReference type="Proteomes" id="UP000680679">
    <property type="component" value="Chromosome"/>
</dbReference>
<feature type="transmembrane region" description="Helical" evidence="9">
    <location>
        <begin position="969"/>
        <end position="996"/>
    </location>
</feature>
<evidence type="ECO:0000259" key="11">
    <source>
        <dbReference type="Pfam" id="PF12794"/>
    </source>
</evidence>
<feature type="domain" description="Mechanosensitive ion channel MscS" evidence="10">
    <location>
        <begin position="984"/>
        <end position="1049"/>
    </location>
</feature>
<dbReference type="InterPro" id="IPR049142">
    <property type="entry name" value="MS_channel_1st"/>
</dbReference>
<evidence type="ECO:0000259" key="12">
    <source>
        <dbReference type="Pfam" id="PF12795"/>
    </source>
</evidence>
<dbReference type="EMBL" id="AP024563">
    <property type="protein sequence ID" value="BCU07409.1"/>
    <property type="molecule type" value="Genomic_DNA"/>
</dbReference>
<dbReference type="InterPro" id="IPR011066">
    <property type="entry name" value="MscS_channel_C_sf"/>
</dbReference>
<evidence type="ECO:0000256" key="8">
    <source>
        <dbReference type="SAM" id="MobiDB-lite"/>
    </source>
</evidence>
<evidence type="ECO:0000256" key="5">
    <source>
        <dbReference type="ARBA" id="ARBA00022989"/>
    </source>
</evidence>
<evidence type="ECO:0000259" key="14">
    <source>
        <dbReference type="Pfam" id="PF21088"/>
    </source>
</evidence>
<feature type="region of interest" description="Disordered" evidence="8">
    <location>
        <begin position="124"/>
        <end position="157"/>
    </location>
</feature>
<feature type="transmembrane region" description="Helical" evidence="9">
    <location>
        <begin position="738"/>
        <end position="759"/>
    </location>
</feature>
<feature type="transmembrane region" description="Helical" evidence="9">
    <location>
        <begin position="900"/>
        <end position="921"/>
    </location>
</feature>
<evidence type="ECO:0000256" key="4">
    <source>
        <dbReference type="ARBA" id="ARBA00022692"/>
    </source>
</evidence>
<dbReference type="InterPro" id="IPR011014">
    <property type="entry name" value="MscS_channel_TM-2"/>
</dbReference>
<feature type="domain" description="Mechanosensitive ion channel inner membrane" evidence="11">
    <location>
        <begin position="540"/>
        <end position="880"/>
    </location>
</feature>
<accession>A0ABN6GBX5</accession>
<evidence type="ECO:0000256" key="1">
    <source>
        <dbReference type="ARBA" id="ARBA00004651"/>
    </source>
</evidence>
<dbReference type="PANTHER" id="PTHR30347:SF1">
    <property type="entry name" value="MECHANOSENSITIVE CHANNEL MSCK"/>
    <property type="match status" value="1"/>
</dbReference>
<dbReference type="InterPro" id="IPR006685">
    <property type="entry name" value="MscS_channel_2nd"/>
</dbReference>
<gene>
    <name evidence="15" type="primary">kefA</name>
    <name evidence="15" type="ORF">Atep_20860</name>
</gene>
<sequence>MIASAQSAQAMTRNDFRFPDALYRMLPRLGFAALMLLPVVLAIGLSTDTQAQETRTQTALPTGTESTSLPTKARIEEQLAALESSSGLDETLKSSLSELYRRALASLGDIEKFDARLSELTEALKTAPKQTQELQKSLERRSAAGASKPPALPNGLTTDQISQQLNQVLADAAAHEIRVSELSKLIDAGQTRPATARERLIVIKQALDTLDRDLQQVTPTGEAPELTQARRWALETQRQALWSEARMLEQELLGHSANEALIKVRHDLATIELRDLRARQRALEEALSERRAEQARAEQLASERAQREAEDKHPLIRDLIRQNAVLTGALGESTQRLSGLSEELARIEAERKRIEEDYRGAKQRLEAAGLTRALGQVLLDQRNQLPDQRQYRGQIRARENLIADATLRQIRYREEDRQLRDLDRYLEELALTEPDVRAKDVRPELLEALRQRRNLLRQVIKSEDDYIRRLGELNYAAEQVVLAAKGYEDFLSENLLWVRSAAAMDLETLTNLPEALGWLVSVTGWTEVALALGERLRHSPLFWLGLVVNLALLWKNPALRRAIRARAEPVRRVRTDSIRFTLEAIGLTLIAALPAAFLFWLLGQQLMVSGAATAYTRALGAGLTQVAFGLYCLRFFRILCMNGGVADRHFRWKDHTLSRLRRDFGWFTLYVIPVALVTVALFQYNDPIYINSLGRLMLIASMLGAAVFFARLLHPAQGAIKHFLIDHPGGWFCRLRRLWFPLIVSVPLSLAVLAAVGYLYTAGVLFQSLVYQLWVVLGLIVVHQSVVRWLSITRRRIALQAALERQAARRAQAEGGERGESSAVPDVFQVDEAEPDLAALDEQTRRLINAAIFMAGVIGLWATWSEVLPAFSVLKRFALWHYSGLVDGAEQPIPVTVADIGVVILILVVATIAARNLPALLEILLLQSNTLSAGARYTIKTLSSYLITTLAFLMAFATLGLQWGQIQWLVAALGVGIGFGLQEIIGNFISGLIILFERPVRVGDIVTIGDTTGVVTNIRIRATTIRNWDKQELLVPNKEFITGRLLNWTLTDQMNRISIPVGIEYGSDPRKALELLARIAEEHERILDDPAPLVGFDGFGDNALLLVLRCYMDSLDGRIGVITELNQTIYDTFRAEGIQIAFPQREVRLYTSEPLDIRLHGDMESAGKRLRLTKTRAPGRRR</sequence>
<dbReference type="InterPro" id="IPR052702">
    <property type="entry name" value="MscS-like_channel"/>
</dbReference>
<evidence type="ECO:0000259" key="13">
    <source>
        <dbReference type="Pfam" id="PF21082"/>
    </source>
</evidence>
<dbReference type="Gene3D" id="2.30.30.60">
    <property type="match status" value="1"/>
</dbReference>
<keyword evidence="7" id="KW-0175">Coiled coil</keyword>
<reference evidence="15 16" key="1">
    <citation type="submission" date="2021-04" db="EMBL/GenBank/DDBJ databases">
        <title>Complete genome sequencing of Allochromatium tepidum strain NZ.</title>
        <authorList>
            <person name="Tsukatani Y."/>
            <person name="Mori H."/>
        </authorList>
    </citation>
    <scope>NUCLEOTIDE SEQUENCE [LARGE SCALE GENOMIC DNA]</scope>
    <source>
        <strain evidence="15 16">NZ</strain>
    </source>
</reference>
<dbReference type="InterPro" id="IPR025692">
    <property type="entry name" value="MscS_IM_dom1"/>
</dbReference>
<dbReference type="SUPFAM" id="SSF50182">
    <property type="entry name" value="Sm-like ribonucleoproteins"/>
    <property type="match status" value="1"/>
</dbReference>
<comment type="subcellular location">
    <subcellularLocation>
        <location evidence="1">Cell membrane</location>
        <topology evidence="1">Multi-pass membrane protein</topology>
    </subcellularLocation>
</comment>
<proteinExistence type="inferred from homology"/>
<dbReference type="Pfam" id="PF12795">
    <property type="entry name" value="MscS_porin"/>
    <property type="match status" value="1"/>
</dbReference>
<dbReference type="InterPro" id="IPR023408">
    <property type="entry name" value="MscS_beta-dom_sf"/>
</dbReference>
<evidence type="ECO:0000256" key="9">
    <source>
        <dbReference type="SAM" id="Phobius"/>
    </source>
</evidence>
<dbReference type="Pfam" id="PF21082">
    <property type="entry name" value="MS_channel_3rd"/>
    <property type="match status" value="1"/>
</dbReference>
<evidence type="ECO:0000256" key="7">
    <source>
        <dbReference type="SAM" id="Coils"/>
    </source>
</evidence>
<evidence type="ECO:0000259" key="10">
    <source>
        <dbReference type="Pfam" id="PF00924"/>
    </source>
</evidence>
<feature type="transmembrane region" description="Helical" evidence="9">
    <location>
        <begin position="696"/>
        <end position="713"/>
    </location>
</feature>
<name>A0ABN6GBX5_9GAMM</name>
<dbReference type="SUPFAM" id="SSF82861">
    <property type="entry name" value="Mechanosensitive channel protein MscS (YggB), transmembrane region"/>
    <property type="match status" value="1"/>
</dbReference>
<feature type="transmembrane region" description="Helical" evidence="9">
    <location>
        <begin position="580"/>
        <end position="602"/>
    </location>
</feature>
<feature type="transmembrane region" description="Helical" evidence="9">
    <location>
        <begin position="847"/>
        <end position="864"/>
    </location>
</feature>
<keyword evidence="3" id="KW-1003">Cell membrane</keyword>
<evidence type="ECO:0000313" key="16">
    <source>
        <dbReference type="Proteomes" id="UP000680679"/>
    </source>
</evidence>
<keyword evidence="4 9" id="KW-0812">Transmembrane</keyword>
<keyword evidence="5 9" id="KW-1133">Transmembrane helix</keyword>
<evidence type="ECO:0000256" key="2">
    <source>
        <dbReference type="ARBA" id="ARBA00008017"/>
    </source>
</evidence>
<dbReference type="Gene3D" id="1.10.287.1260">
    <property type="match status" value="1"/>
</dbReference>
<feature type="coiled-coil region" evidence="7">
    <location>
        <begin position="266"/>
        <end position="364"/>
    </location>
</feature>
<dbReference type="InterPro" id="IPR049278">
    <property type="entry name" value="MS_channel_C"/>
</dbReference>
<evidence type="ECO:0000256" key="3">
    <source>
        <dbReference type="ARBA" id="ARBA00022475"/>
    </source>
</evidence>